<dbReference type="Pfam" id="PF00528">
    <property type="entry name" value="BPD_transp_1"/>
    <property type="match status" value="1"/>
</dbReference>
<dbReference type="RefSeq" id="WP_138604157.1">
    <property type="nucleotide sequence ID" value="NZ_VCIA01000001.1"/>
</dbReference>
<dbReference type="OrthoDB" id="57323at2"/>
<feature type="transmembrane region" description="Helical" evidence="8">
    <location>
        <begin position="98"/>
        <end position="120"/>
    </location>
</feature>
<dbReference type="Proteomes" id="UP000306980">
    <property type="component" value="Unassembled WGS sequence"/>
</dbReference>
<dbReference type="CDD" id="cd06261">
    <property type="entry name" value="TM_PBP2"/>
    <property type="match status" value="1"/>
</dbReference>
<reference evidence="10 11" key="1">
    <citation type="submission" date="2019-05" db="EMBL/GenBank/DDBJ databases">
        <title>Genomic analysis of Lentibacillus sp. NKC220-2.</title>
        <authorList>
            <person name="Oh Y.J."/>
        </authorList>
    </citation>
    <scope>NUCLEOTIDE SEQUENCE [LARGE SCALE GENOMIC DNA]</scope>
    <source>
        <strain evidence="10 11">NKC220-2</strain>
    </source>
</reference>
<evidence type="ECO:0000256" key="3">
    <source>
        <dbReference type="ARBA" id="ARBA00022448"/>
    </source>
</evidence>
<evidence type="ECO:0000256" key="7">
    <source>
        <dbReference type="ARBA" id="ARBA00023136"/>
    </source>
</evidence>
<dbReference type="AlphaFoldDB" id="A0A5S3QNI4"/>
<evidence type="ECO:0000256" key="4">
    <source>
        <dbReference type="ARBA" id="ARBA00022475"/>
    </source>
</evidence>
<dbReference type="SUPFAM" id="SSF161098">
    <property type="entry name" value="MetI-like"/>
    <property type="match status" value="1"/>
</dbReference>
<feature type="transmembrane region" description="Helical" evidence="8">
    <location>
        <begin position="12"/>
        <end position="36"/>
    </location>
</feature>
<feature type="transmembrane region" description="Helical" evidence="8">
    <location>
        <begin position="150"/>
        <end position="172"/>
    </location>
</feature>
<comment type="subcellular location">
    <subcellularLocation>
        <location evidence="1 8">Cell membrane</location>
        <topology evidence="1 8">Multi-pass membrane protein</topology>
    </subcellularLocation>
</comment>
<evidence type="ECO:0000256" key="5">
    <source>
        <dbReference type="ARBA" id="ARBA00022692"/>
    </source>
</evidence>
<dbReference type="GO" id="GO:0005886">
    <property type="term" value="C:plasma membrane"/>
    <property type="evidence" value="ECO:0007669"/>
    <property type="project" value="UniProtKB-SubCell"/>
</dbReference>
<name>A0A5S3QNI4_9BACI</name>
<gene>
    <name evidence="10" type="ORF">FFL34_15110</name>
</gene>
<keyword evidence="4" id="KW-1003">Cell membrane</keyword>
<accession>A0A5S3QNI4</accession>
<evidence type="ECO:0000256" key="2">
    <source>
        <dbReference type="ARBA" id="ARBA00007069"/>
    </source>
</evidence>
<comment type="caution">
    <text evidence="10">The sequence shown here is derived from an EMBL/GenBank/DDBJ whole genome shotgun (WGS) entry which is preliminary data.</text>
</comment>
<feature type="transmembrane region" description="Helical" evidence="8">
    <location>
        <begin position="69"/>
        <end position="91"/>
    </location>
</feature>
<feature type="domain" description="ABC transmembrane type-1" evidence="9">
    <location>
        <begin position="65"/>
        <end position="270"/>
    </location>
</feature>
<sequence length="283" mass="31667">MIRNIRTAYLMLSPTVFWFLFFLIIPVSMIAVISFATNIGFGDILYDFNIEAYQSAFSSLYAKAILQSLWWSIIATVLCGIIAYPFAYFIANAGKWKNFLLLLVMVPFWTNLLIRLYSWIVLMNNQGVINNILLKTGIIDEPIKMLYTPFAVIVGLVYGFLPFMILPIYASIEQLNKTYLEAAEDLGANPIKTFFAVTLPLTFPGVLSGAIMTFVPAISVFVVTDLLTGGRLLMIGNVIRDAFLVEMNWPLGSAISLLLMILVLLSMITLMKFTSSDDESSLL</sequence>
<dbReference type="Gene3D" id="1.10.3720.10">
    <property type="entry name" value="MetI-like"/>
    <property type="match status" value="1"/>
</dbReference>
<feature type="transmembrane region" description="Helical" evidence="8">
    <location>
        <begin position="251"/>
        <end position="273"/>
    </location>
</feature>
<feature type="transmembrane region" description="Helical" evidence="8">
    <location>
        <begin position="193"/>
        <end position="212"/>
    </location>
</feature>
<evidence type="ECO:0000313" key="11">
    <source>
        <dbReference type="Proteomes" id="UP000306980"/>
    </source>
</evidence>
<evidence type="ECO:0000256" key="8">
    <source>
        <dbReference type="RuleBase" id="RU363032"/>
    </source>
</evidence>
<evidence type="ECO:0000259" key="9">
    <source>
        <dbReference type="PROSITE" id="PS50928"/>
    </source>
</evidence>
<evidence type="ECO:0000313" key="10">
    <source>
        <dbReference type="EMBL" id="TMN23267.1"/>
    </source>
</evidence>
<dbReference type="GO" id="GO:0055085">
    <property type="term" value="P:transmembrane transport"/>
    <property type="evidence" value="ECO:0007669"/>
    <property type="project" value="InterPro"/>
</dbReference>
<dbReference type="PROSITE" id="PS50928">
    <property type="entry name" value="ABC_TM1"/>
    <property type="match status" value="1"/>
</dbReference>
<evidence type="ECO:0000256" key="6">
    <source>
        <dbReference type="ARBA" id="ARBA00022989"/>
    </source>
</evidence>
<keyword evidence="7 8" id="KW-0472">Membrane</keyword>
<keyword evidence="5 8" id="KW-0812">Transmembrane</keyword>
<evidence type="ECO:0000256" key="1">
    <source>
        <dbReference type="ARBA" id="ARBA00004651"/>
    </source>
</evidence>
<keyword evidence="6 8" id="KW-1133">Transmembrane helix</keyword>
<comment type="similarity">
    <text evidence="2">Belongs to the binding-protein-dependent transport system permease family. CysTW subfamily.</text>
</comment>
<dbReference type="PANTHER" id="PTHR42929">
    <property type="entry name" value="INNER MEMBRANE ABC TRANSPORTER PERMEASE PROTEIN YDCU-RELATED-RELATED"/>
    <property type="match status" value="1"/>
</dbReference>
<keyword evidence="3 8" id="KW-0813">Transport</keyword>
<organism evidence="10 11">
    <name type="scientific">Lentibacillus cibarius</name>
    <dbReference type="NCBI Taxonomy" id="2583219"/>
    <lineage>
        <taxon>Bacteria</taxon>
        <taxon>Bacillati</taxon>
        <taxon>Bacillota</taxon>
        <taxon>Bacilli</taxon>
        <taxon>Bacillales</taxon>
        <taxon>Bacillaceae</taxon>
        <taxon>Lentibacillus</taxon>
    </lineage>
</organism>
<protein>
    <submittedName>
        <fullName evidence="10">ABC transporter permease</fullName>
    </submittedName>
</protein>
<dbReference type="InterPro" id="IPR035906">
    <property type="entry name" value="MetI-like_sf"/>
</dbReference>
<proteinExistence type="inferred from homology"/>
<dbReference type="InterPro" id="IPR000515">
    <property type="entry name" value="MetI-like"/>
</dbReference>
<dbReference type="PANTHER" id="PTHR42929:SF1">
    <property type="entry name" value="INNER MEMBRANE ABC TRANSPORTER PERMEASE PROTEIN YDCU-RELATED"/>
    <property type="match status" value="1"/>
</dbReference>
<dbReference type="EMBL" id="VCIA01000001">
    <property type="protein sequence ID" value="TMN23267.1"/>
    <property type="molecule type" value="Genomic_DNA"/>
</dbReference>